<dbReference type="PIRSF" id="PIRSF000137">
    <property type="entry name" value="Alcohol_oxidase"/>
    <property type="match status" value="1"/>
</dbReference>
<comment type="caution">
    <text evidence="24">The sequence shown here is derived from an EMBL/GenBank/DDBJ whole genome shotgun (WGS) entry which is preliminary data.</text>
</comment>
<dbReference type="InterPro" id="IPR036188">
    <property type="entry name" value="FAD/NAD-bd_sf"/>
</dbReference>
<feature type="binding site" evidence="19">
    <location>
        <begin position="138"/>
        <end position="141"/>
    </location>
    <ligand>
        <name>FAD</name>
        <dbReference type="ChEBI" id="CHEBI:57692"/>
    </ligand>
</feature>
<feature type="binding site" evidence="19">
    <location>
        <position position="130"/>
    </location>
    <ligand>
        <name>FAD</name>
        <dbReference type="ChEBI" id="CHEBI:57692"/>
    </ligand>
</feature>
<evidence type="ECO:0000256" key="2">
    <source>
        <dbReference type="ARBA" id="ARBA00004613"/>
    </source>
</evidence>
<comment type="subunit">
    <text evidence="4">Monomer.</text>
</comment>
<evidence type="ECO:0000256" key="12">
    <source>
        <dbReference type="ARBA" id="ARBA00024699"/>
    </source>
</evidence>
<name>A0A8H7EV26_AGABI</name>
<evidence type="ECO:0000259" key="22">
    <source>
        <dbReference type="PROSITE" id="PS00623"/>
    </source>
</evidence>
<feature type="compositionally biased region" description="Basic and acidic residues" evidence="21">
    <location>
        <begin position="1"/>
        <end position="10"/>
    </location>
</feature>
<feature type="region of interest" description="Disordered" evidence="21">
    <location>
        <begin position="1"/>
        <end position="23"/>
    </location>
</feature>
<comment type="catalytic activity">
    <reaction evidence="13">
        <text>pyranose + acceptor = pyranos-2-ulose + reduced acceptor.</text>
        <dbReference type="EC" id="1.1.99.29"/>
    </reaction>
</comment>
<keyword evidence="9 19" id="KW-0274">FAD</keyword>
<dbReference type="SUPFAM" id="SSF54373">
    <property type="entry name" value="FAD-linked reductases, C-terminal domain"/>
    <property type="match status" value="1"/>
</dbReference>
<keyword evidence="6" id="KW-0964">Secreted</keyword>
<feature type="domain" description="Glucose-methanol-choline oxidoreductase N-terminal" evidence="23">
    <location>
        <begin position="321"/>
        <end position="335"/>
    </location>
</feature>
<comment type="function">
    <text evidence="12">Catalyzes the single-oxidation or sequential double oxidation reaction of carbohydrates primarily at carbon-2 and/or carbon-3 with the concomitant reduction of the flavin. The enzyme exhibits a broad sugar substrate specificity, oxidizing different aldopyranoses to the corresponding C-1, C-2, C-3 or C-1,2, C-2,3 and C-3,4 (di)dehydro sugars with substrate-specific regioselectivity. Accepts only a narrow range of electron acceptors such as substituted benzoquinones and complexed metal ions and reacts extremely slowly with O(2) as acceptor. May play a role in the natural recycling of plant matter by oxidizing all major monosaccharides in lignocellulose and by reducing quinone compounds or reactive radical species generated during lignin depolymerization.</text>
</comment>
<comment type="catalytic activity">
    <reaction evidence="17">
        <text>a pyranoside + acceptor = a pyranosid-3,4-diulose + reduced acceptor.</text>
        <dbReference type="EC" id="1.1.99.29"/>
    </reaction>
</comment>
<evidence type="ECO:0000256" key="10">
    <source>
        <dbReference type="ARBA" id="ARBA00023002"/>
    </source>
</evidence>
<evidence type="ECO:0000256" key="11">
    <source>
        <dbReference type="ARBA" id="ARBA00023180"/>
    </source>
</evidence>
<dbReference type="EMBL" id="JABXXO010000016">
    <property type="protein sequence ID" value="KAF7759747.1"/>
    <property type="molecule type" value="Genomic_DNA"/>
</dbReference>
<dbReference type="InterPro" id="IPR007867">
    <property type="entry name" value="GMC_OxRtase_C"/>
</dbReference>
<dbReference type="Pfam" id="PF05199">
    <property type="entry name" value="GMC_oxred_C"/>
    <property type="match status" value="1"/>
</dbReference>
<dbReference type="PROSITE" id="PS00624">
    <property type="entry name" value="GMC_OXRED_2"/>
    <property type="match status" value="1"/>
</dbReference>
<evidence type="ECO:0000256" key="14">
    <source>
        <dbReference type="ARBA" id="ARBA00034010"/>
    </source>
</evidence>
<dbReference type="GO" id="GO:0033718">
    <property type="term" value="F:pyranose dehydrogenase (acceptor) activity"/>
    <property type="evidence" value="ECO:0007669"/>
    <property type="project" value="UniProtKB-EC"/>
</dbReference>
<evidence type="ECO:0000256" key="7">
    <source>
        <dbReference type="ARBA" id="ARBA00022630"/>
    </source>
</evidence>
<feature type="domain" description="Glucose-methanol-choline oxidoreductase N-terminal" evidence="22">
    <location>
        <begin position="128"/>
        <end position="151"/>
    </location>
</feature>
<dbReference type="SUPFAM" id="SSF51905">
    <property type="entry name" value="FAD/NAD(P)-binding domain"/>
    <property type="match status" value="1"/>
</dbReference>
<evidence type="ECO:0000256" key="6">
    <source>
        <dbReference type="ARBA" id="ARBA00022525"/>
    </source>
</evidence>
<dbReference type="Gene3D" id="3.50.50.60">
    <property type="entry name" value="FAD/NAD(P)-binding domain"/>
    <property type="match status" value="1"/>
</dbReference>
<comment type="similarity">
    <text evidence="3 20">Belongs to the GMC oxidoreductase family.</text>
</comment>
<evidence type="ECO:0000256" key="20">
    <source>
        <dbReference type="RuleBase" id="RU003968"/>
    </source>
</evidence>
<organism evidence="24 25">
    <name type="scientific">Agaricus bisporus var. burnettii</name>
    <dbReference type="NCBI Taxonomy" id="192524"/>
    <lineage>
        <taxon>Eukaryota</taxon>
        <taxon>Fungi</taxon>
        <taxon>Dikarya</taxon>
        <taxon>Basidiomycota</taxon>
        <taxon>Agaricomycotina</taxon>
        <taxon>Agaricomycetes</taxon>
        <taxon>Agaricomycetidae</taxon>
        <taxon>Agaricales</taxon>
        <taxon>Agaricineae</taxon>
        <taxon>Agaricaceae</taxon>
        <taxon>Agaricus</taxon>
    </lineage>
</organism>
<evidence type="ECO:0000256" key="3">
    <source>
        <dbReference type="ARBA" id="ARBA00010790"/>
    </source>
</evidence>
<evidence type="ECO:0000256" key="16">
    <source>
        <dbReference type="ARBA" id="ARBA00034050"/>
    </source>
</evidence>
<evidence type="ECO:0000256" key="9">
    <source>
        <dbReference type="ARBA" id="ARBA00022827"/>
    </source>
</evidence>
<dbReference type="AlphaFoldDB" id="A0A8H7EV26"/>
<dbReference type="InterPro" id="IPR012132">
    <property type="entry name" value="GMC_OxRdtase"/>
</dbReference>
<dbReference type="PANTHER" id="PTHR11552:SF201">
    <property type="entry name" value="GLUCOSE-METHANOL-CHOLINE OXIDOREDUCTASE N-TERMINAL DOMAIN-CONTAINING PROTEIN"/>
    <property type="match status" value="1"/>
</dbReference>
<feature type="active site" description="Proton acceptor" evidence="18">
    <location>
        <position position="611"/>
    </location>
</feature>
<feature type="active site" description="Proton donor" evidence="18">
    <location>
        <position position="568"/>
    </location>
</feature>
<keyword evidence="7 20" id="KW-0285">Flavoprotein</keyword>
<proteinExistence type="inferred from homology"/>
<dbReference type="EC" id="1.1.99.29" evidence="5"/>
<dbReference type="Gene3D" id="3.30.560.10">
    <property type="entry name" value="Glucose Oxidase, domain 3"/>
    <property type="match status" value="1"/>
</dbReference>
<evidence type="ECO:0000256" key="8">
    <source>
        <dbReference type="ARBA" id="ARBA00022729"/>
    </source>
</evidence>
<keyword evidence="10" id="KW-0560">Oxidoreductase</keyword>
<keyword evidence="11" id="KW-0325">Glycoprotein</keyword>
<dbReference type="GO" id="GO:0005576">
    <property type="term" value="C:extracellular region"/>
    <property type="evidence" value="ECO:0007669"/>
    <property type="project" value="UniProtKB-SubCell"/>
</dbReference>
<evidence type="ECO:0000256" key="18">
    <source>
        <dbReference type="PIRSR" id="PIRSR000137-1"/>
    </source>
</evidence>
<dbReference type="PANTHER" id="PTHR11552">
    <property type="entry name" value="GLUCOSE-METHANOL-CHOLINE GMC OXIDOREDUCTASE"/>
    <property type="match status" value="1"/>
</dbReference>
<dbReference type="Proteomes" id="UP000629468">
    <property type="component" value="Unassembled WGS sequence"/>
</dbReference>
<accession>A0A8H7EV26</accession>
<protein>
    <recommendedName>
        <fullName evidence="5">pyranose dehydrogenase (acceptor)</fullName>
        <ecNumber evidence="5">1.1.99.29</ecNumber>
    </recommendedName>
</protein>
<evidence type="ECO:0000256" key="1">
    <source>
        <dbReference type="ARBA" id="ARBA00001974"/>
    </source>
</evidence>
<evidence type="ECO:0000256" key="19">
    <source>
        <dbReference type="PIRSR" id="PIRSR000137-2"/>
    </source>
</evidence>
<feature type="binding site" evidence="19">
    <location>
        <position position="278"/>
    </location>
    <ligand>
        <name>FAD</name>
        <dbReference type="ChEBI" id="CHEBI:57692"/>
    </ligand>
</feature>
<evidence type="ECO:0000256" key="17">
    <source>
        <dbReference type="ARBA" id="ARBA00034059"/>
    </source>
</evidence>
<evidence type="ECO:0000256" key="13">
    <source>
        <dbReference type="ARBA" id="ARBA00033986"/>
    </source>
</evidence>
<feature type="binding site" evidence="19">
    <location>
        <begin position="59"/>
        <end position="60"/>
    </location>
    <ligand>
        <name>FAD</name>
        <dbReference type="ChEBI" id="CHEBI:57692"/>
    </ligand>
</feature>
<dbReference type="InterPro" id="IPR000172">
    <property type="entry name" value="GMC_OxRdtase_N"/>
</dbReference>
<sequence>MGRLTPEKHFPVPSSPPPSTLTSKADVSLATLVDLDSSPELGKRFLSQKFEYIIAGGGTSGLALARRLSEKYPKKRILVLEAGGSGVDRPVVTVPQRSFSFIATDIDWLYTAYPQVHASNQSINLSSGKVLGGGSAVNGLVWSRPPKKDWDDFAQLGSPGWDWETLFKSSRKSETVNAPAAPFARVYGYTIEPTSHGHSGPVDASYPPYIPLQYLKFIDAALELGHPLNPDPYAGNNTGVSFSLSSQTPRNTRETSEFAYLDPVLHSKNLLVCIHALVTKLDISSAPKGQIKSTGVEVKFPDGSLVSVKIKSHGEVILSAGAIRTPQLLELSGIGNKEILRKLNIPVKLDLPGVGENYKDHPITIMTYKLKPPFLSFDAFAFNATLKQEQQELYEKKRLGWLTFAQGVLNFATAQTILNEKELQVADKLLQIKPDGISQEEFDLTKKKIFDGIPQVEYFMFNTFSAGSNKENNTNYVSLAISTHHPLSRGSIHINTTSIDDHPKINPNVLKSEWDTWFLAKATAYGRRFSETVSFKEIIDEEVFPGLDVQTDEQWQQFIKDTINIDYHSCGTASLLPREKNGVVDPNLKVYGTTNIRVVDTSIMPLLIAAHLQITAYAIAERAADIIRLT</sequence>
<comment type="cofactor">
    <cofactor evidence="1 19">
        <name>FAD</name>
        <dbReference type="ChEBI" id="CHEBI:57692"/>
    </cofactor>
</comment>
<gene>
    <name evidence="24" type="ORF">Agabi119p4_11442</name>
</gene>
<dbReference type="Pfam" id="PF00732">
    <property type="entry name" value="GMC_oxred_N"/>
    <property type="match status" value="1"/>
</dbReference>
<evidence type="ECO:0000259" key="23">
    <source>
        <dbReference type="PROSITE" id="PS00624"/>
    </source>
</evidence>
<keyword evidence="8" id="KW-0732">Signal</keyword>
<evidence type="ECO:0000313" key="25">
    <source>
        <dbReference type="Proteomes" id="UP000629468"/>
    </source>
</evidence>
<comment type="catalytic activity">
    <reaction evidence="14">
        <text>pyranose + acceptor = pyranos-2,3-diulose + reduced acceptor.</text>
        <dbReference type="EC" id="1.1.99.29"/>
    </reaction>
</comment>
<reference evidence="24 25" key="1">
    <citation type="journal article" name="Sci. Rep.">
        <title>Telomere-to-telomere assembled and centromere annotated genomes of the two main subspecies of the button mushroom Agaricus bisporus reveal especially polymorphic chromosome ends.</title>
        <authorList>
            <person name="Sonnenberg A.S.M."/>
            <person name="Sedaghat-Telgerd N."/>
            <person name="Lavrijssen B."/>
            <person name="Ohm R.A."/>
            <person name="Hendrickx P.M."/>
            <person name="Scholtmeijer K."/>
            <person name="Baars J.J.P."/>
            <person name="van Peer A."/>
        </authorList>
    </citation>
    <scope>NUCLEOTIDE SEQUENCE [LARGE SCALE GENOMIC DNA]</scope>
    <source>
        <strain evidence="24 25">H119_p4</strain>
    </source>
</reference>
<evidence type="ECO:0000256" key="21">
    <source>
        <dbReference type="SAM" id="MobiDB-lite"/>
    </source>
</evidence>
<evidence type="ECO:0000256" key="4">
    <source>
        <dbReference type="ARBA" id="ARBA00011245"/>
    </source>
</evidence>
<comment type="catalytic activity">
    <reaction evidence="16">
        <text>a pyranoside + acceptor = a pyranosid-3-ulose + reduced acceptor.</text>
        <dbReference type="EC" id="1.1.99.29"/>
    </reaction>
</comment>
<dbReference type="PROSITE" id="PS00623">
    <property type="entry name" value="GMC_OXRED_1"/>
    <property type="match status" value="1"/>
</dbReference>
<evidence type="ECO:0000313" key="24">
    <source>
        <dbReference type="EMBL" id="KAF7759747.1"/>
    </source>
</evidence>
<evidence type="ECO:0000256" key="15">
    <source>
        <dbReference type="ARBA" id="ARBA00034029"/>
    </source>
</evidence>
<comment type="subcellular location">
    <subcellularLocation>
        <location evidence="2">Secreted</location>
    </subcellularLocation>
</comment>
<evidence type="ECO:0000256" key="5">
    <source>
        <dbReference type="ARBA" id="ARBA00013177"/>
    </source>
</evidence>
<comment type="catalytic activity">
    <reaction evidence="15">
        <text>pyranose + acceptor = pyranos-3-ulose + reduced acceptor.</text>
        <dbReference type="EC" id="1.1.99.29"/>
    </reaction>
</comment>
<dbReference type="GO" id="GO:0050660">
    <property type="term" value="F:flavin adenine dinucleotide binding"/>
    <property type="evidence" value="ECO:0007669"/>
    <property type="project" value="InterPro"/>
</dbReference>